<dbReference type="PROSITE" id="PS51186">
    <property type="entry name" value="GNAT"/>
    <property type="match status" value="1"/>
</dbReference>
<gene>
    <name evidence="4" type="ORF">FHS79_001102</name>
</gene>
<reference evidence="4 5" key="1">
    <citation type="submission" date="2020-08" db="EMBL/GenBank/DDBJ databases">
        <title>Genomic Encyclopedia of Type Strains, Phase IV (KMG-IV): sequencing the most valuable type-strain genomes for metagenomic binning, comparative biology and taxonomic classification.</title>
        <authorList>
            <person name="Goeker M."/>
        </authorList>
    </citation>
    <scope>NUCLEOTIDE SEQUENCE [LARGE SCALE GENOMIC DNA]</scope>
    <source>
        <strain evidence="4 5">DSM 102189</strain>
    </source>
</reference>
<dbReference type="InterPro" id="IPR016181">
    <property type="entry name" value="Acyl_CoA_acyltransferase"/>
</dbReference>
<keyword evidence="2" id="KW-0012">Acyltransferase</keyword>
<name>A0A841L3E4_9SPHN</name>
<comment type="caution">
    <text evidence="4">The sequence shown here is derived from an EMBL/GenBank/DDBJ whole genome shotgun (WGS) entry which is preliminary data.</text>
</comment>
<dbReference type="PANTHER" id="PTHR43877">
    <property type="entry name" value="AMINOALKYLPHOSPHONATE N-ACETYLTRANSFERASE-RELATED-RELATED"/>
    <property type="match status" value="1"/>
</dbReference>
<dbReference type="Pfam" id="PF00583">
    <property type="entry name" value="Acetyltransf_1"/>
    <property type="match status" value="1"/>
</dbReference>
<dbReference type="InterPro" id="IPR050832">
    <property type="entry name" value="Bact_Acetyltransf"/>
</dbReference>
<evidence type="ECO:0000259" key="3">
    <source>
        <dbReference type="PROSITE" id="PS51186"/>
    </source>
</evidence>
<dbReference type="InterPro" id="IPR000182">
    <property type="entry name" value="GNAT_dom"/>
</dbReference>
<accession>A0A841L3E4</accession>
<dbReference type="AlphaFoldDB" id="A0A841L3E4"/>
<keyword evidence="5" id="KW-1185">Reference proteome</keyword>
<dbReference type="EMBL" id="JACIIV010000007">
    <property type="protein sequence ID" value="MBB6226940.1"/>
    <property type="molecule type" value="Genomic_DNA"/>
</dbReference>
<dbReference type="Proteomes" id="UP000538147">
    <property type="component" value="Unassembled WGS sequence"/>
</dbReference>
<dbReference type="RefSeq" id="WP_184196592.1">
    <property type="nucleotide sequence ID" value="NZ_BMOX01000104.1"/>
</dbReference>
<evidence type="ECO:0000256" key="1">
    <source>
        <dbReference type="ARBA" id="ARBA00022679"/>
    </source>
</evidence>
<evidence type="ECO:0000313" key="5">
    <source>
        <dbReference type="Proteomes" id="UP000538147"/>
    </source>
</evidence>
<proteinExistence type="predicted"/>
<evidence type="ECO:0000256" key="2">
    <source>
        <dbReference type="ARBA" id="ARBA00023315"/>
    </source>
</evidence>
<dbReference type="Gene3D" id="3.40.630.30">
    <property type="match status" value="1"/>
</dbReference>
<feature type="domain" description="N-acetyltransferase" evidence="3">
    <location>
        <begin position="2"/>
        <end position="169"/>
    </location>
</feature>
<organism evidence="4 5">
    <name type="scientific">Polymorphobacter multimanifer</name>
    <dbReference type="NCBI Taxonomy" id="1070431"/>
    <lineage>
        <taxon>Bacteria</taxon>
        <taxon>Pseudomonadati</taxon>
        <taxon>Pseudomonadota</taxon>
        <taxon>Alphaproteobacteria</taxon>
        <taxon>Sphingomonadales</taxon>
        <taxon>Sphingosinicellaceae</taxon>
        <taxon>Polymorphobacter</taxon>
    </lineage>
</organism>
<keyword evidence="1 4" id="KW-0808">Transferase</keyword>
<dbReference type="SUPFAM" id="SSF55729">
    <property type="entry name" value="Acyl-CoA N-acyltransferases (Nat)"/>
    <property type="match status" value="1"/>
</dbReference>
<sequence>MIHYRDAEPHEGATLGGIARATFIETFGHLYNLNDLASFLEKGSDTAQSTELADPALEVRFACAGSTPIGFAKLSGITLPVEPAGPAIELRQLYIFKPWHGQGIAEALMDWVHTRAAARSAQEIWLSVWAENHRARRFYARQGFTEIRPYAFMVGEQADEDILCRKVLK</sequence>
<evidence type="ECO:0000313" key="4">
    <source>
        <dbReference type="EMBL" id="MBB6226940.1"/>
    </source>
</evidence>
<dbReference type="CDD" id="cd04301">
    <property type="entry name" value="NAT_SF"/>
    <property type="match status" value="1"/>
</dbReference>
<dbReference type="GO" id="GO:0016747">
    <property type="term" value="F:acyltransferase activity, transferring groups other than amino-acyl groups"/>
    <property type="evidence" value="ECO:0007669"/>
    <property type="project" value="InterPro"/>
</dbReference>
<protein>
    <submittedName>
        <fullName evidence="4">GNAT superfamily N-acetyltransferase</fullName>
    </submittedName>
</protein>